<dbReference type="CDD" id="cd00090">
    <property type="entry name" value="HTH_ARSR"/>
    <property type="match status" value="1"/>
</dbReference>
<evidence type="ECO:0000313" key="6">
    <source>
        <dbReference type="Proteomes" id="UP000464178"/>
    </source>
</evidence>
<accession>A0A6P2CV68</accession>
<dbReference type="GO" id="GO:0003700">
    <property type="term" value="F:DNA-binding transcription factor activity"/>
    <property type="evidence" value="ECO:0007669"/>
    <property type="project" value="InterPro"/>
</dbReference>
<dbReference type="Gene3D" id="1.10.10.10">
    <property type="entry name" value="Winged helix-like DNA-binding domain superfamily/Winged helix DNA-binding domain"/>
    <property type="match status" value="1"/>
</dbReference>
<dbReference type="KEGG" id="gms:SOIL9_67120"/>
<protein>
    <recommendedName>
        <fullName evidence="4">HTH arsR-type domain-containing protein</fullName>
    </recommendedName>
</protein>
<dbReference type="Proteomes" id="UP000464178">
    <property type="component" value="Chromosome"/>
</dbReference>
<dbReference type="PROSITE" id="PS50987">
    <property type="entry name" value="HTH_ARSR_2"/>
    <property type="match status" value="1"/>
</dbReference>
<reference evidence="5 6" key="1">
    <citation type="submission" date="2019-05" db="EMBL/GenBank/DDBJ databases">
        <authorList>
            <consortium name="Science for Life Laboratories"/>
        </authorList>
    </citation>
    <scope>NUCLEOTIDE SEQUENCE [LARGE SCALE GENOMIC DNA]</scope>
    <source>
        <strain evidence="5">Soil9</strain>
    </source>
</reference>
<keyword evidence="2" id="KW-0238">DNA-binding</keyword>
<dbReference type="InterPro" id="IPR051011">
    <property type="entry name" value="Metal_resp_trans_reg"/>
</dbReference>
<evidence type="ECO:0000313" key="5">
    <source>
        <dbReference type="EMBL" id="VTR91002.1"/>
    </source>
</evidence>
<dbReference type="Pfam" id="PF01022">
    <property type="entry name" value="HTH_5"/>
    <property type="match status" value="1"/>
</dbReference>
<dbReference type="PANTHER" id="PTHR43132">
    <property type="entry name" value="ARSENICAL RESISTANCE OPERON REPRESSOR ARSR-RELATED"/>
    <property type="match status" value="1"/>
</dbReference>
<dbReference type="EMBL" id="LR593886">
    <property type="protein sequence ID" value="VTR91002.1"/>
    <property type="molecule type" value="Genomic_DNA"/>
</dbReference>
<proteinExistence type="predicted"/>
<keyword evidence="1" id="KW-0805">Transcription regulation</keyword>
<keyword evidence="3" id="KW-0804">Transcription</keyword>
<dbReference type="InterPro" id="IPR036388">
    <property type="entry name" value="WH-like_DNA-bd_sf"/>
</dbReference>
<dbReference type="InterPro" id="IPR011991">
    <property type="entry name" value="ArsR-like_HTH"/>
</dbReference>
<evidence type="ECO:0000259" key="4">
    <source>
        <dbReference type="PROSITE" id="PS50987"/>
    </source>
</evidence>
<dbReference type="AlphaFoldDB" id="A0A6P2CV68"/>
<organism evidence="5 6">
    <name type="scientific">Gemmata massiliana</name>
    <dbReference type="NCBI Taxonomy" id="1210884"/>
    <lineage>
        <taxon>Bacteria</taxon>
        <taxon>Pseudomonadati</taxon>
        <taxon>Planctomycetota</taxon>
        <taxon>Planctomycetia</taxon>
        <taxon>Gemmatales</taxon>
        <taxon>Gemmataceae</taxon>
        <taxon>Gemmata</taxon>
    </lineage>
</organism>
<dbReference type="NCBIfam" id="NF033788">
    <property type="entry name" value="HTH_metalloreg"/>
    <property type="match status" value="1"/>
</dbReference>
<dbReference type="GO" id="GO:0003677">
    <property type="term" value="F:DNA binding"/>
    <property type="evidence" value="ECO:0007669"/>
    <property type="project" value="UniProtKB-KW"/>
</dbReference>
<dbReference type="PANTHER" id="PTHR43132:SF6">
    <property type="entry name" value="HTH-TYPE TRANSCRIPTIONAL REPRESSOR CZRA"/>
    <property type="match status" value="1"/>
</dbReference>
<dbReference type="InterPro" id="IPR036390">
    <property type="entry name" value="WH_DNA-bd_sf"/>
</dbReference>
<evidence type="ECO:0000256" key="3">
    <source>
        <dbReference type="ARBA" id="ARBA00023163"/>
    </source>
</evidence>
<dbReference type="InterPro" id="IPR001845">
    <property type="entry name" value="HTH_ArsR_DNA-bd_dom"/>
</dbReference>
<evidence type="ECO:0000256" key="2">
    <source>
        <dbReference type="ARBA" id="ARBA00023125"/>
    </source>
</evidence>
<name>A0A6P2CV68_9BACT</name>
<dbReference type="PRINTS" id="PR00778">
    <property type="entry name" value="HTHARSR"/>
</dbReference>
<evidence type="ECO:0000256" key="1">
    <source>
        <dbReference type="ARBA" id="ARBA00023015"/>
    </source>
</evidence>
<dbReference type="SUPFAM" id="SSF46785">
    <property type="entry name" value="Winged helix' DNA-binding domain"/>
    <property type="match status" value="1"/>
</dbReference>
<dbReference type="SMART" id="SM00418">
    <property type="entry name" value="HTH_ARSR"/>
    <property type="match status" value="1"/>
</dbReference>
<sequence length="117" mass="12910">MAKDPLEPQRCARLLSALAAPERLKIVRFLADGPQNVTAIADMLRLKNVVNVSHHLGVLRNAGLIRGKKQGRFVLYSLRPGVLEDAVNAGIPKDALNLGCCRIEMPNCRDEVKELEE</sequence>
<gene>
    <name evidence="5" type="ORF">SOIL9_67120</name>
</gene>
<feature type="domain" description="HTH arsR-type" evidence="4">
    <location>
        <begin position="3"/>
        <end position="98"/>
    </location>
</feature>
<dbReference type="RefSeq" id="WP_162666059.1">
    <property type="nucleotide sequence ID" value="NZ_LR593886.1"/>
</dbReference>
<keyword evidence="6" id="KW-1185">Reference proteome</keyword>